<reference evidence="3" key="1">
    <citation type="journal article" date="2019" name="Int. J. Syst. Evol. Microbiol.">
        <title>The Global Catalogue of Microorganisms (GCM) 10K type strain sequencing project: providing services to taxonomists for standard genome sequencing and annotation.</title>
        <authorList>
            <consortium name="The Broad Institute Genomics Platform"/>
            <consortium name="The Broad Institute Genome Sequencing Center for Infectious Disease"/>
            <person name="Wu L."/>
            <person name="Ma J."/>
        </authorList>
    </citation>
    <scope>NUCLEOTIDE SEQUENCE [LARGE SCALE GENOMIC DNA]</scope>
    <source>
        <strain evidence="3">JCM 4253</strain>
    </source>
</reference>
<dbReference type="AlphaFoldDB" id="A0A919EWD3"/>
<sequence length="299" mass="33328">MQVSGEKTLPLSFPLSPATLAAMYSKAPSSELGDFLKECRARISPRTVGLPASGTPRRVTGLRREEVALLAGISTDCYTRLEQGRATVSGSVLATLVRVLHLDDDERDRLFELAVRDECAPRRRPVRKVHPQLRCLLDDLNTTPALVLGRRMDILAWNPLAAALLTDFDRVPAKKRNYVRLLFTDPRFREMYPDWQTIARSCVAHLRVEAATCPGDPELSALVGELSVADTDFRQWWAGRQPAGLRVGSKRLRHPVAGDLTLDWDTLTSPADPSQQLVIWTAEPGTQSYDGLRFLASWM</sequence>
<dbReference type="SUPFAM" id="SSF47413">
    <property type="entry name" value="lambda repressor-like DNA-binding domains"/>
    <property type="match status" value="1"/>
</dbReference>
<feature type="domain" description="HTH cro/C1-type" evidence="1">
    <location>
        <begin position="61"/>
        <end position="107"/>
    </location>
</feature>
<evidence type="ECO:0000259" key="1">
    <source>
        <dbReference type="PROSITE" id="PS50943"/>
    </source>
</evidence>
<dbReference type="SMART" id="SM00530">
    <property type="entry name" value="HTH_XRE"/>
    <property type="match status" value="1"/>
</dbReference>
<dbReference type="Pfam" id="PF13560">
    <property type="entry name" value="HTH_31"/>
    <property type="match status" value="1"/>
</dbReference>
<dbReference type="Proteomes" id="UP000619355">
    <property type="component" value="Unassembled WGS sequence"/>
</dbReference>
<organism evidence="2 3">
    <name type="scientific">Streptomyces capoamus</name>
    <dbReference type="NCBI Taxonomy" id="68183"/>
    <lineage>
        <taxon>Bacteria</taxon>
        <taxon>Bacillati</taxon>
        <taxon>Actinomycetota</taxon>
        <taxon>Actinomycetes</taxon>
        <taxon>Kitasatosporales</taxon>
        <taxon>Streptomycetaceae</taxon>
        <taxon>Streptomyces</taxon>
    </lineage>
</organism>
<dbReference type="GO" id="GO:0003677">
    <property type="term" value="F:DNA binding"/>
    <property type="evidence" value="ECO:0007669"/>
    <property type="project" value="InterPro"/>
</dbReference>
<keyword evidence="3" id="KW-1185">Reference proteome</keyword>
<proteinExistence type="predicted"/>
<dbReference type="Gene3D" id="3.30.450.180">
    <property type="match status" value="1"/>
</dbReference>
<name>A0A919EWD3_9ACTN</name>
<dbReference type="InterPro" id="IPR041413">
    <property type="entry name" value="MLTR_LBD"/>
</dbReference>
<evidence type="ECO:0000313" key="3">
    <source>
        <dbReference type="Proteomes" id="UP000619355"/>
    </source>
</evidence>
<dbReference type="PANTHER" id="PTHR35010">
    <property type="entry name" value="BLL4672 PROTEIN-RELATED"/>
    <property type="match status" value="1"/>
</dbReference>
<dbReference type="PROSITE" id="PS50943">
    <property type="entry name" value="HTH_CROC1"/>
    <property type="match status" value="1"/>
</dbReference>
<comment type="caution">
    <text evidence="2">The sequence shown here is derived from an EMBL/GenBank/DDBJ whole genome shotgun (WGS) entry which is preliminary data.</text>
</comment>
<accession>A0A919EWD3</accession>
<dbReference type="InterPro" id="IPR001387">
    <property type="entry name" value="Cro/C1-type_HTH"/>
</dbReference>
<dbReference type="InterPro" id="IPR010982">
    <property type="entry name" value="Lambda_DNA-bd_dom_sf"/>
</dbReference>
<dbReference type="Pfam" id="PF17765">
    <property type="entry name" value="MLTR_LBD"/>
    <property type="match status" value="1"/>
</dbReference>
<dbReference type="PANTHER" id="PTHR35010:SF2">
    <property type="entry name" value="BLL4672 PROTEIN"/>
    <property type="match status" value="1"/>
</dbReference>
<dbReference type="Gene3D" id="1.10.260.40">
    <property type="entry name" value="lambda repressor-like DNA-binding domains"/>
    <property type="match status" value="1"/>
</dbReference>
<dbReference type="EMBL" id="BNBF01000005">
    <property type="protein sequence ID" value="GHG44478.1"/>
    <property type="molecule type" value="Genomic_DNA"/>
</dbReference>
<dbReference type="CDD" id="cd00093">
    <property type="entry name" value="HTH_XRE"/>
    <property type="match status" value="1"/>
</dbReference>
<protein>
    <submittedName>
        <fullName evidence="2">Transcriptional regulator</fullName>
    </submittedName>
</protein>
<evidence type="ECO:0000313" key="2">
    <source>
        <dbReference type="EMBL" id="GHG44478.1"/>
    </source>
</evidence>
<gene>
    <name evidence="2" type="ORF">GCM10018980_22380</name>
</gene>